<reference evidence="3" key="2">
    <citation type="submission" date="2021-05" db="EMBL/GenBank/DDBJ databases">
        <authorList>
            <person name="Pain A."/>
        </authorList>
    </citation>
    <scope>NUCLEOTIDE SEQUENCE</scope>
    <source>
        <strain evidence="3">1802A</strain>
    </source>
</reference>
<dbReference type="Proteomes" id="UP001195914">
    <property type="component" value="Unassembled WGS sequence"/>
</dbReference>
<dbReference type="SUPFAM" id="SSF52833">
    <property type="entry name" value="Thioredoxin-like"/>
    <property type="match status" value="1"/>
</dbReference>
<evidence type="ECO:0000256" key="1">
    <source>
        <dbReference type="ARBA" id="ARBA00009686"/>
    </source>
</evidence>
<comment type="similarity">
    <text evidence="1">Belongs to the phosducin family.</text>
</comment>
<comment type="caution">
    <text evidence="3">The sequence shown here is derived from an EMBL/GenBank/DDBJ whole genome shotgun (WGS) entry which is preliminary data.</text>
</comment>
<dbReference type="PANTHER" id="PTHR21148">
    <property type="entry name" value="THIOREDOXIN DOMAIN-CONTAINING PROTEIN 9"/>
    <property type="match status" value="1"/>
</dbReference>
<organism evidence="3 4">
    <name type="scientific">Babesia divergens</name>
    <dbReference type="NCBI Taxonomy" id="32595"/>
    <lineage>
        <taxon>Eukaryota</taxon>
        <taxon>Sar</taxon>
        <taxon>Alveolata</taxon>
        <taxon>Apicomplexa</taxon>
        <taxon>Aconoidasida</taxon>
        <taxon>Piroplasmida</taxon>
        <taxon>Babesiidae</taxon>
        <taxon>Babesia</taxon>
    </lineage>
</organism>
<reference evidence="3" key="1">
    <citation type="journal article" date="2014" name="Nucleic Acids Res.">
        <title>The evolutionary dynamics of variant antigen genes in Babesia reveal a history of genomic innovation underlying host-parasite interaction.</title>
        <authorList>
            <person name="Jackson A.P."/>
            <person name="Otto T.D."/>
            <person name="Darby A."/>
            <person name="Ramaprasad A."/>
            <person name="Xia D."/>
            <person name="Echaide I.E."/>
            <person name="Farber M."/>
            <person name="Gahlot S."/>
            <person name="Gamble J."/>
            <person name="Gupta D."/>
            <person name="Gupta Y."/>
            <person name="Jackson L."/>
            <person name="Malandrin L."/>
            <person name="Malas T.B."/>
            <person name="Moussa E."/>
            <person name="Nair M."/>
            <person name="Reid A.J."/>
            <person name="Sanders M."/>
            <person name="Sharma J."/>
            <person name="Tracey A."/>
            <person name="Quail M.A."/>
            <person name="Weir W."/>
            <person name="Wastling J.M."/>
            <person name="Hall N."/>
            <person name="Willadsen P."/>
            <person name="Lingelbach K."/>
            <person name="Shiels B."/>
            <person name="Tait A."/>
            <person name="Berriman M."/>
            <person name="Allred D.R."/>
            <person name="Pain A."/>
        </authorList>
    </citation>
    <scope>NUCLEOTIDE SEQUENCE</scope>
    <source>
        <strain evidence="3">1802A</strain>
    </source>
</reference>
<dbReference type="AlphaFoldDB" id="A0AAD9GF68"/>
<feature type="domain" description="Phosducin" evidence="2">
    <location>
        <begin position="8"/>
        <end position="169"/>
    </location>
</feature>
<dbReference type="Gene3D" id="3.40.30.10">
    <property type="entry name" value="Glutaredoxin"/>
    <property type="match status" value="1"/>
</dbReference>
<evidence type="ECO:0000259" key="2">
    <source>
        <dbReference type="Pfam" id="PF02114"/>
    </source>
</evidence>
<dbReference type="EMBL" id="JAHBMH010000033">
    <property type="protein sequence ID" value="KAK1937273.1"/>
    <property type="molecule type" value="Genomic_DNA"/>
</dbReference>
<sequence>MGLSKDALSFANTSYLLEAVQKKQQKDAADNAVTVVDDFIPERVPIDRDDLTSWRRERLDAIRRMKIKSREYLEQGHGGVETLSEEKEVINTCNNHKRVICHFYHDEFPRCKILDRHLSTLAAKHLEVKFIRMLATNSPFFTAKLGMKVLPTVICTVDGGIIHVFTGFEEFKGDGITEHTLRAGLLKRGAITTECCENLDDACPSDESD</sequence>
<keyword evidence="4" id="KW-1185">Reference proteome</keyword>
<dbReference type="InterPro" id="IPR036249">
    <property type="entry name" value="Thioredoxin-like_sf"/>
</dbReference>
<dbReference type="Pfam" id="PF02114">
    <property type="entry name" value="Phosducin"/>
    <property type="match status" value="1"/>
</dbReference>
<proteinExistence type="inferred from homology"/>
<accession>A0AAD9GF68</accession>
<protein>
    <submittedName>
        <fullName evidence="3">Thioredoxin domain containing protein</fullName>
    </submittedName>
</protein>
<evidence type="ECO:0000313" key="3">
    <source>
        <dbReference type="EMBL" id="KAK1937273.1"/>
    </source>
</evidence>
<dbReference type="InterPro" id="IPR024253">
    <property type="entry name" value="Phosducin_thioredoxin-like_dom"/>
</dbReference>
<evidence type="ECO:0000313" key="4">
    <source>
        <dbReference type="Proteomes" id="UP001195914"/>
    </source>
</evidence>
<name>A0AAD9GF68_BABDI</name>
<gene>
    <name evidence="3" type="ORF">X943_000648</name>
</gene>